<accession>A0A0A1U8T1</accession>
<dbReference type="RefSeq" id="XP_004256269.1">
    <property type="nucleotide sequence ID" value="XM_004256221.1"/>
</dbReference>
<evidence type="ECO:0000313" key="1">
    <source>
        <dbReference type="EMBL" id="ELP89498.1"/>
    </source>
</evidence>
<dbReference type="EMBL" id="KB206629">
    <property type="protein sequence ID" value="ELP89498.1"/>
    <property type="molecule type" value="Genomic_DNA"/>
</dbReference>
<dbReference type="Proteomes" id="UP000014680">
    <property type="component" value="Unassembled WGS sequence"/>
</dbReference>
<keyword evidence="2" id="KW-1185">Reference proteome</keyword>
<evidence type="ECO:0000313" key="2">
    <source>
        <dbReference type="Proteomes" id="UP000014680"/>
    </source>
</evidence>
<gene>
    <name evidence="1" type="ORF">EIN_391530</name>
</gene>
<name>A0A0A1U8T1_ENTIV</name>
<sequence length="118" mass="13016">MSWINESPCLNADTVNIYINTTGSEFVKGQYQTTVMGDGKVVINTTNKPTAQPSITPKTTAVQPTEKQTTANITKCIYDLSEAIKRMRALDERTSKMIADKLAQCKQYNAQIPANVTI</sequence>
<proteinExistence type="predicted"/>
<dbReference type="KEGG" id="eiv:EIN_391530"/>
<dbReference type="VEuPathDB" id="AmoebaDB:EIN_391530"/>
<protein>
    <submittedName>
        <fullName evidence="1">Uncharacterized protein</fullName>
    </submittedName>
</protein>
<dbReference type="AlphaFoldDB" id="A0A0A1U8T1"/>
<dbReference type="GeneID" id="14888376"/>
<reference evidence="1 2" key="1">
    <citation type="submission" date="2012-10" db="EMBL/GenBank/DDBJ databases">
        <authorList>
            <person name="Zafar N."/>
            <person name="Inman J."/>
            <person name="Hall N."/>
            <person name="Lorenzi H."/>
            <person name="Caler E."/>
        </authorList>
    </citation>
    <scope>NUCLEOTIDE SEQUENCE [LARGE SCALE GENOMIC DNA]</scope>
    <source>
        <strain evidence="1 2">IP1</strain>
    </source>
</reference>
<organism evidence="1 2">
    <name type="scientific">Entamoeba invadens IP1</name>
    <dbReference type="NCBI Taxonomy" id="370355"/>
    <lineage>
        <taxon>Eukaryota</taxon>
        <taxon>Amoebozoa</taxon>
        <taxon>Evosea</taxon>
        <taxon>Archamoebae</taxon>
        <taxon>Mastigamoebida</taxon>
        <taxon>Entamoebidae</taxon>
        <taxon>Entamoeba</taxon>
    </lineage>
</organism>